<accession>A0A1I6FWG5</accession>
<dbReference type="AlphaFoldDB" id="A0A1I6FWG5"/>
<proteinExistence type="predicted"/>
<dbReference type="RefSeq" id="WP_090211952.1">
    <property type="nucleotide sequence ID" value="NZ_FOYO01000001.1"/>
</dbReference>
<evidence type="ECO:0008006" key="3">
    <source>
        <dbReference type="Google" id="ProtNLM"/>
    </source>
</evidence>
<organism evidence="1 2">
    <name type="scientific">Litoreibacter janthinus</name>
    <dbReference type="NCBI Taxonomy" id="670154"/>
    <lineage>
        <taxon>Bacteria</taxon>
        <taxon>Pseudomonadati</taxon>
        <taxon>Pseudomonadota</taxon>
        <taxon>Alphaproteobacteria</taxon>
        <taxon>Rhodobacterales</taxon>
        <taxon>Roseobacteraceae</taxon>
        <taxon>Litoreibacter</taxon>
    </lineage>
</organism>
<dbReference type="STRING" id="670154.SAMN04488002_0451"/>
<dbReference type="EMBL" id="FOYO01000001">
    <property type="protein sequence ID" value="SFR34248.1"/>
    <property type="molecule type" value="Genomic_DNA"/>
</dbReference>
<evidence type="ECO:0000313" key="1">
    <source>
        <dbReference type="EMBL" id="SFR34248.1"/>
    </source>
</evidence>
<protein>
    <recommendedName>
        <fullName evidence="3">Antifreeze protein</fullName>
    </recommendedName>
</protein>
<keyword evidence="2" id="KW-1185">Reference proteome</keyword>
<dbReference type="OrthoDB" id="7869201at2"/>
<dbReference type="Proteomes" id="UP000199658">
    <property type="component" value="Unassembled WGS sequence"/>
</dbReference>
<evidence type="ECO:0000313" key="2">
    <source>
        <dbReference type="Proteomes" id="UP000199658"/>
    </source>
</evidence>
<reference evidence="2" key="1">
    <citation type="submission" date="2016-10" db="EMBL/GenBank/DDBJ databases">
        <authorList>
            <person name="Varghese N."/>
            <person name="Submissions S."/>
        </authorList>
    </citation>
    <scope>NUCLEOTIDE SEQUENCE [LARGE SCALE GENOMIC DNA]</scope>
    <source>
        <strain evidence="2">DSM 26921</strain>
    </source>
</reference>
<name>A0A1I6FWG5_9RHOB</name>
<sequence length="104" mass="11452">MGKNATPLDHWQNALQLGMMTMEANAVIGMRIWGMAGFWAVTDSENQRMISEKAEAAKQGMMAAGLATMKGQRPDQVLAAAIKPVRRKTRANSKRLAKRGPKLR</sequence>
<gene>
    <name evidence="1" type="ORF">SAMN04488002_0451</name>
</gene>